<dbReference type="EMBL" id="JAWDJX010000009">
    <property type="protein sequence ID" value="KAK3055366.1"/>
    <property type="molecule type" value="Genomic_DNA"/>
</dbReference>
<sequence>MAYSQFSSPANTPILAPRTLSAATSRRSRRAVPNAQARGAACTSPTCRDRQHRACHKKRKEQVNRSDLQSNVQMCQDALLLFGNGKILTGNKQSSGNSNASGLEFKKFDVQNSMLAVAVGFMQEAYEAAILTGRKDWFVRKIQRFAEKAAGGPTMAMVGTFLEDLSTPCERDRSADSAGRKSKRCATHGHPNWVECRNDRKRENFER</sequence>
<reference evidence="2" key="1">
    <citation type="submission" date="2023-04" db="EMBL/GenBank/DDBJ databases">
        <title>Black Yeasts Isolated from many extreme environments.</title>
        <authorList>
            <person name="Coleine C."/>
            <person name="Stajich J.E."/>
            <person name="Selbmann L."/>
        </authorList>
    </citation>
    <scope>NUCLEOTIDE SEQUENCE</scope>
    <source>
        <strain evidence="2">CCFEE 5312</strain>
    </source>
</reference>
<gene>
    <name evidence="2" type="ORF">LTR09_003920</name>
</gene>
<proteinExistence type="predicted"/>
<accession>A0AAJ0DR97</accession>
<organism evidence="2 3">
    <name type="scientific">Extremus antarcticus</name>
    <dbReference type="NCBI Taxonomy" id="702011"/>
    <lineage>
        <taxon>Eukaryota</taxon>
        <taxon>Fungi</taxon>
        <taxon>Dikarya</taxon>
        <taxon>Ascomycota</taxon>
        <taxon>Pezizomycotina</taxon>
        <taxon>Dothideomycetes</taxon>
        <taxon>Dothideomycetidae</taxon>
        <taxon>Mycosphaerellales</taxon>
        <taxon>Extremaceae</taxon>
        <taxon>Extremus</taxon>
    </lineage>
</organism>
<keyword evidence="3" id="KW-1185">Reference proteome</keyword>
<dbReference type="AlphaFoldDB" id="A0AAJ0DR97"/>
<evidence type="ECO:0000313" key="2">
    <source>
        <dbReference type="EMBL" id="KAK3055366.1"/>
    </source>
</evidence>
<protein>
    <submittedName>
        <fullName evidence="2">Uncharacterized protein</fullName>
    </submittedName>
</protein>
<dbReference type="Proteomes" id="UP001271007">
    <property type="component" value="Unassembled WGS sequence"/>
</dbReference>
<evidence type="ECO:0000256" key="1">
    <source>
        <dbReference type="SAM" id="MobiDB-lite"/>
    </source>
</evidence>
<comment type="caution">
    <text evidence="2">The sequence shown here is derived from an EMBL/GenBank/DDBJ whole genome shotgun (WGS) entry which is preliminary data.</text>
</comment>
<feature type="region of interest" description="Disordered" evidence="1">
    <location>
        <begin position="172"/>
        <end position="193"/>
    </location>
</feature>
<evidence type="ECO:0000313" key="3">
    <source>
        <dbReference type="Proteomes" id="UP001271007"/>
    </source>
</evidence>
<name>A0AAJ0DR97_9PEZI</name>
<feature type="region of interest" description="Disordered" evidence="1">
    <location>
        <begin position="19"/>
        <end position="44"/>
    </location>
</feature>